<dbReference type="InterPro" id="IPR011990">
    <property type="entry name" value="TPR-like_helical_dom_sf"/>
</dbReference>
<dbReference type="PROSITE" id="PS51257">
    <property type="entry name" value="PROKAR_LIPOPROTEIN"/>
    <property type="match status" value="1"/>
</dbReference>
<keyword evidence="2" id="KW-0449">Lipoprotein</keyword>
<dbReference type="EMBL" id="CP101751">
    <property type="protein sequence ID" value="UUC46958.1"/>
    <property type="molecule type" value="Genomic_DNA"/>
</dbReference>
<gene>
    <name evidence="2" type="ORF">NOX80_07095</name>
</gene>
<reference evidence="2" key="1">
    <citation type="submission" date="2022-07" db="EMBL/GenBank/DDBJ databases">
        <title>Isolation, identification, and degradation of a PFOSA degrading strain from sewage treatment plant.</title>
        <authorList>
            <person name="Zhang L."/>
            <person name="Huo Y."/>
        </authorList>
    </citation>
    <scope>NUCLEOTIDE SEQUENCE</scope>
    <source>
        <strain evidence="2">C1</strain>
    </source>
</reference>
<dbReference type="Gene3D" id="1.25.40.390">
    <property type="match status" value="1"/>
</dbReference>
<name>A0ABY5IVU6_9FLAO</name>
<evidence type="ECO:0000313" key="3">
    <source>
        <dbReference type="Proteomes" id="UP001059844"/>
    </source>
</evidence>
<dbReference type="RefSeq" id="WP_256552612.1">
    <property type="nucleotide sequence ID" value="NZ_CP101751.1"/>
</dbReference>
<evidence type="ECO:0000256" key="1">
    <source>
        <dbReference type="SAM" id="SignalP"/>
    </source>
</evidence>
<accession>A0ABY5IVU6</accession>
<protein>
    <submittedName>
        <fullName evidence="2">SusD/RagB family nutrient-binding outer membrane lipoprotein</fullName>
    </submittedName>
</protein>
<proteinExistence type="predicted"/>
<organism evidence="2 3">
    <name type="scientific">Flavobacterium cerinum</name>
    <dbReference type="NCBI Taxonomy" id="2502784"/>
    <lineage>
        <taxon>Bacteria</taxon>
        <taxon>Pseudomonadati</taxon>
        <taxon>Bacteroidota</taxon>
        <taxon>Flavobacteriia</taxon>
        <taxon>Flavobacteriales</taxon>
        <taxon>Flavobacteriaceae</taxon>
        <taxon>Flavobacterium</taxon>
    </lineage>
</organism>
<dbReference type="InterPro" id="IPR041662">
    <property type="entry name" value="SusD-like_2"/>
</dbReference>
<dbReference type="Pfam" id="PF12771">
    <property type="entry name" value="SusD-like_2"/>
    <property type="match status" value="1"/>
</dbReference>
<feature type="chain" id="PRO_5045346580" evidence="1">
    <location>
        <begin position="25"/>
        <end position="526"/>
    </location>
</feature>
<dbReference type="Proteomes" id="UP001059844">
    <property type="component" value="Chromosome"/>
</dbReference>
<feature type="signal peptide" evidence="1">
    <location>
        <begin position="1"/>
        <end position="24"/>
    </location>
</feature>
<dbReference type="SUPFAM" id="SSF48452">
    <property type="entry name" value="TPR-like"/>
    <property type="match status" value="1"/>
</dbReference>
<sequence>MKNKLKKIPLFAALLTIVTTTFFSCTDRFDEINTNPNAPGKVTTPGLFNNAMRAVITYPRSMSGSARLALPWIQYSAQLNYTDEDRFAFRETTNSALFNIYYLQAQNFKSVLDLNTAPETASEMTAYGNQANQIAASRIMLAYIFNKLVDVYGDIPYYSFGSDDPDFEALNKDNPTPKFASQEKIYTDLLKELKEAVESIDSNDKLFYDNQDNYFGSAEKLKRFGNSLRLRIANRVKHVIPGANTHIQEAIVSGVMESADDSVGVTFEANSVNPAPTYVAFFIDNRTDYTASKTFIDLLKGQTGPFAVDPRLQKMIAPVGTSKFNILNKQYTETDDLTQYQGMPYGLTSGQTTSQVNSVSLLSHAILKPDYTEYLMEYAEVEFILSEINGWNQNHYEKGVRASMTKWNIPQATINSYISDLPNANEATVMTQKYIALFMQPYEAWAEWRRTGFPNILIKPEGTGTLINPIGGSLTYTFTPLVPLTELPARLPYPVNQYDLNPENCRAAAQNIGGDTLETKLIWDTN</sequence>
<keyword evidence="1" id="KW-0732">Signal</keyword>
<keyword evidence="3" id="KW-1185">Reference proteome</keyword>
<evidence type="ECO:0000313" key="2">
    <source>
        <dbReference type="EMBL" id="UUC46958.1"/>
    </source>
</evidence>